<dbReference type="RefSeq" id="WP_316777184.1">
    <property type="nucleotide sequence ID" value="NZ_JASMWN010000010.1"/>
</dbReference>
<keyword evidence="2" id="KW-1185">Reference proteome</keyword>
<dbReference type="GO" id="GO:0016787">
    <property type="term" value="F:hydrolase activity"/>
    <property type="evidence" value="ECO:0007669"/>
    <property type="project" value="UniProtKB-KW"/>
</dbReference>
<reference evidence="2" key="1">
    <citation type="submission" date="2023-05" db="EMBL/GenBank/DDBJ databases">
        <title>Sedimentitalea sp. nov. JM2-8.</title>
        <authorList>
            <person name="Huang J."/>
        </authorList>
    </citation>
    <scope>NUCLEOTIDE SEQUENCE [LARGE SCALE GENOMIC DNA]</scope>
    <source>
        <strain evidence="2">KHS03</strain>
    </source>
</reference>
<sequence length="311" mass="34153">MPIIRLNAKGETCELHDSAQPPASVLSRMAKGAGPVIVMIHGFSYEPGGPRHCPHQKILSLDPPPHPRAAPSWPRGLGLGAGNPDEGLGLAFGWFARGSIWGARRRAAAAGRALAKSLRIIRQRAPRRRIHIVAHSMGIEVAAEALHHLPGGAVDRIISMTGACYQSRMLDALQTEAGRSTHFINVTSRENDFYDCIYERLIAPPKRADRTLGQGLDVSNAVTLQLDCPATLEHLSRLGAEIAPPERRICHWSSYLRPGVLRFYSDLLRRPDIMTLGRLRVGLPAQPARRWSRICPRPGLPQPIVLTQKPT</sequence>
<dbReference type="SUPFAM" id="SSF53474">
    <property type="entry name" value="alpha/beta-Hydrolases"/>
    <property type="match status" value="1"/>
</dbReference>
<protein>
    <submittedName>
        <fullName evidence="1">Alpha/beta hydrolase</fullName>
    </submittedName>
</protein>
<proteinExistence type="predicted"/>
<keyword evidence="1" id="KW-0378">Hydrolase</keyword>
<organism evidence="1 2">
    <name type="scientific">Sedimentitalea todarodis</name>
    <dbReference type="NCBI Taxonomy" id="1631240"/>
    <lineage>
        <taxon>Bacteria</taxon>
        <taxon>Pseudomonadati</taxon>
        <taxon>Pseudomonadota</taxon>
        <taxon>Alphaproteobacteria</taxon>
        <taxon>Rhodobacterales</taxon>
        <taxon>Paracoccaceae</taxon>
        <taxon>Sedimentitalea</taxon>
    </lineage>
</organism>
<dbReference type="InterPro" id="IPR010297">
    <property type="entry name" value="DUF900_hydrolase"/>
</dbReference>
<evidence type="ECO:0000313" key="2">
    <source>
        <dbReference type="Proteomes" id="UP001255416"/>
    </source>
</evidence>
<dbReference type="Proteomes" id="UP001255416">
    <property type="component" value="Unassembled WGS sequence"/>
</dbReference>
<accession>A0ABU3VFC2</accession>
<dbReference type="EMBL" id="JASMWN010000010">
    <property type="protein sequence ID" value="MDU9004865.1"/>
    <property type="molecule type" value="Genomic_DNA"/>
</dbReference>
<dbReference type="InterPro" id="IPR029058">
    <property type="entry name" value="AB_hydrolase_fold"/>
</dbReference>
<name>A0ABU3VFC2_9RHOB</name>
<dbReference type="Pfam" id="PF05990">
    <property type="entry name" value="DUF900"/>
    <property type="match status" value="1"/>
</dbReference>
<dbReference type="Gene3D" id="3.40.50.1820">
    <property type="entry name" value="alpha/beta hydrolase"/>
    <property type="match status" value="1"/>
</dbReference>
<comment type="caution">
    <text evidence="1">The sequence shown here is derived from an EMBL/GenBank/DDBJ whole genome shotgun (WGS) entry which is preliminary data.</text>
</comment>
<gene>
    <name evidence="1" type="ORF">QO231_13500</name>
</gene>
<evidence type="ECO:0000313" key="1">
    <source>
        <dbReference type="EMBL" id="MDU9004865.1"/>
    </source>
</evidence>